<sequence length="217" mass="23225">MTFLASAPVELDREEAQDLARHELSQPGYQREASLPARVLEWILEQFNRLISGASDLIPGGLAIVLIMVAIVTAAVLVVLRTGPLARRKAASDPIFAGKRRTAADHRKAADAAADAGDWTTAVLERFRGVVVHLEERVVIDHQVGRTADEAARSAGERLPEAASALAGGARLFDQVLYGGRQGTSDDDAVLRELDRLVRGARPQEPGGTSPSLAVPR</sequence>
<reference evidence="4 5" key="1">
    <citation type="submission" date="2019-11" db="EMBL/GenBank/DDBJ databases">
        <authorList>
            <person name="Li X.-J."/>
            <person name="Feng X.-M."/>
        </authorList>
    </citation>
    <scope>NUCLEOTIDE SEQUENCE [LARGE SCALE GENOMIC DNA]</scope>
    <source>
        <strain evidence="4 5">XMNu-373</strain>
    </source>
</reference>
<keyword evidence="2" id="KW-0472">Membrane</keyword>
<dbReference type="AlphaFoldDB" id="A0A7K3M5T1"/>
<comment type="caution">
    <text evidence="4">The sequence shown here is derived from an EMBL/GenBank/DDBJ whole genome shotgun (WGS) entry which is preliminary data.</text>
</comment>
<keyword evidence="2" id="KW-1133">Transmembrane helix</keyword>
<feature type="transmembrane region" description="Helical" evidence="2">
    <location>
        <begin position="57"/>
        <end position="80"/>
    </location>
</feature>
<dbReference type="InterPro" id="IPR025403">
    <property type="entry name" value="TgpA-like_C"/>
</dbReference>
<keyword evidence="5" id="KW-1185">Reference proteome</keyword>
<gene>
    <name evidence="4" type="ORF">F7O44_15990</name>
</gene>
<feature type="compositionally biased region" description="Polar residues" evidence="1">
    <location>
        <begin position="207"/>
        <end position="217"/>
    </location>
</feature>
<protein>
    <submittedName>
        <fullName evidence="4">DUF4129 domain-containing protein</fullName>
    </submittedName>
</protein>
<accession>A0A7K3M5T1</accession>
<proteinExistence type="predicted"/>
<evidence type="ECO:0000313" key="5">
    <source>
        <dbReference type="Proteomes" id="UP000460435"/>
    </source>
</evidence>
<keyword evidence="2" id="KW-0812">Transmembrane</keyword>
<dbReference type="RefSeq" id="WP_162451264.1">
    <property type="nucleotide sequence ID" value="NZ_WLZY01000005.1"/>
</dbReference>
<feature type="domain" description="Protein-glutamine gamma-glutamyltransferase-like C-terminal" evidence="3">
    <location>
        <begin position="127"/>
        <end position="196"/>
    </location>
</feature>
<evidence type="ECO:0000256" key="2">
    <source>
        <dbReference type="SAM" id="Phobius"/>
    </source>
</evidence>
<name>A0A7K3M5T1_9ACTN</name>
<dbReference type="Proteomes" id="UP000460435">
    <property type="component" value="Unassembled WGS sequence"/>
</dbReference>
<evidence type="ECO:0000256" key="1">
    <source>
        <dbReference type="SAM" id="MobiDB-lite"/>
    </source>
</evidence>
<dbReference type="EMBL" id="WLZY01000005">
    <property type="protein sequence ID" value="NDL58570.1"/>
    <property type="molecule type" value="Genomic_DNA"/>
</dbReference>
<dbReference type="Pfam" id="PF13559">
    <property type="entry name" value="DUF4129"/>
    <property type="match status" value="1"/>
</dbReference>
<evidence type="ECO:0000259" key="3">
    <source>
        <dbReference type="Pfam" id="PF13559"/>
    </source>
</evidence>
<feature type="region of interest" description="Disordered" evidence="1">
    <location>
        <begin position="198"/>
        <end position="217"/>
    </location>
</feature>
<evidence type="ECO:0000313" key="4">
    <source>
        <dbReference type="EMBL" id="NDL58570.1"/>
    </source>
</evidence>
<organism evidence="4 5">
    <name type="scientific">Phytoactinopolyspora mesophila</name>
    <dbReference type="NCBI Taxonomy" id="2650750"/>
    <lineage>
        <taxon>Bacteria</taxon>
        <taxon>Bacillati</taxon>
        <taxon>Actinomycetota</taxon>
        <taxon>Actinomycetes</taxon>
        <taxon>Jiangellales</taxon>
        <taxon>Jiangellaceae</taxon>
        <taxon>Phytoactinopolyspora</taxon>
    </lineage>
</organism>